<comment type="caution">
    <text evidence="1">The sequence shown here is derived from an EMBL/GenBank/DDBJ whole genome shotgun (WGS) entry which is preliminary data.</text>
</comment>
<gene>
    <name evidence="1" type="ORF">MC378_13790</name>
</gene>
<dbReference type="RefSeq" id="WP_242179355.1">
    <property type="nucleotide sequence ID" value="NZ_JAKQYM010000012.1"/>
</dbReference>
<name>A0A9X1VSZ2_9FLAO</name>
<dbReference type="AlphaFoldDB" id="A0A9X1VSZ2"/>
<keyword evidence="2" id="KW-1185">Reference proteome</keyword>
<sequence>MEEIKQIVTANFTEVDKLLSEDYICVSIIGKVYGEYAREEIQRITSLNTFRHYYHKKAEDWYACNILYRDILKRKGIEKLKADLLNLVSKQNKSKIALLGYGKENEFCYRHILSDYLNANGMNVTEVENVDLTIQKEYWKQNQYKAQGHYNLTDEYVGQILEKSKWIFAKTMAKTNPHWYTLRKNFGNNEQFLHIVAHIRFYGIAEIFEGVLYRVFYYNGYKYWDHPCDILNEDCDLINRKPV</sequence>
<accession>A0A9X1VSZ2</accession>
<protein>
    <submittedName>
        <fullName evidence="1">Uncharacterized protein</fullName>
    </submittedName>
</protein>
<proteinExistence type="predicted"/>
<dbReference type="EMBL" id="JAKQYM010000012">
    <property type="protein sequence ID" value="MCI2230245.1"/>
    <property type="molecule type" value="Genomic_DNA"/>
</dbReference>
<organism evidence="1 2">
    <name type="scientific">Polaribacter marinus</name>
    <dbReference type="NCBI Taxonomy" id="2916838"/>
    <lineage>
        <taxon>Bacteria</taxon>
        <taxon>Pseudomonadati</taxon>
        <taxon>Bacteroidota</taxon>
        <taxon>Flavobacteriia</taxon>
        <taxon>Flavobacteriales</taxon>
        <taxon>Flavobacteriaceae</taxon>
    </lineage>
</organism>
<evidence type="ECO:0000313" key="2">
    <source>
        <dbReference type="Proteomes" id="UP001139369"/>
    </source>
</evidence>
<reference evidence="1" key="1">
    <citation type="submission" date="2022-02" db="EMBL/GenBank/DDBJ databases">
        <title>Polaribacter sp. MSW13, isolated from seawater.</title>
        <authorList>
            <person name="Kristyanto S."/>
            <person name="Jung J."/>
            <person name="Jeon C.O."/>
        </authorList>
    </citation>
    <scope>NUCLEOTIDE SEQUENCE</scope>
    <source>
        <strain evidence="1">MSW13</strain>
    </source>
</reference>
<dbReference type="Proteomes" id="UP001139369">
    <property type="component" value="Unassembled WGS sequence"/>
</dbReference>
<evidence type="ECO:0000313" key="1">
    <source>
        <dbReference type="EMBL" id="MCI2230245.1"/>
    </source>
</evidence>